<dbReference type="Proteomes" id="UP000243006">
    <property type="component" value="Unassembled WGS sequence"/>
</dbReference>
<name>A0A1Y3EFI2_9BILA</name>
<proteinExistence type="predicted"/>
<evidence type="ECO:0000313" key="2">
    <source>
        <dbReference type="Proteomes" id="UP000243006"/>
    </source>
</evidence>
<dbReference type="EMBL" id="LVZM01014135">
    <property type="protein sequence ID" value="OUC43791.1"/>
    <property type="molecule type" value="Genomic_DNA"/>
</dbReference>
<reference evidence="1 2" key="1">
    <citation type="submission" date="2015-04" db="EMBL/GenBank/DDBJ databases">
        <title>Draft genome of the roundworm Trichinella nativa.</title>
        <authorList>
            <person name="Mitreva M."/>
        </authorList>
    </citation>
    <scope>NUCLEOTIDE SEQUENCE [LARGE SCALE GENOMIC DNA]</scope>
    <source>
        <strain evidence="1 2">ISS45</strain>
    </source>
</reference>
<feature type="non-terminal residue" evidence="1">
    <location>
        <position position="64"/>
    </location>
</feature>
<evidence type="ECO:0000313" key="1">
    <source>
        <dbReference type="EMBL" id="OUC43791.1"/>
    </source>
</evidence>
<gene>
    <name evidence="1" type="ORF">D917_09516</name>
</gene>
<comment type="caution">
    <text evidence="1">The sequence shown here is derived from an EMBL/GenBank/DDBJ whole genome shotgun (WGS) entry which is preliminary data.</text>
</comment>
<organism evidence="1 2">
    <name type="scientific">Trichinella nativa</name>
    <dbReference type="NCBI Taxonomy" id="6335"/>
    <lineage>
        <taxon>Eukaryota</taxon>
        <taxon>Metazoa</taxon>
        <taxon>Ecdysozoa</taxon>
        <taxon>Nematoda</taxon>
        <taxon>Enoplea</taxon>
        <taxon>Dorylaimia</taxon>
        <taxon>Trichinellida</taxon>
        <taxon>Trichinellidae</taxon>
        <taxon>Trichinella</taxon>
    </lineage>
</organism>
<sequence>MNDCSHIINQMEIPLKSYKAVSVYNSRDTHVSSTEIFIKCFKKRNLKHYDVIWEDRDVRYDVDS</sequence>
<accession>A0A1Y3EFI2</accession>
<protein>
    <submittedName>
        <fullName evidence="1">Uncharacterized protein</fullName>
    </submittedName>
</protein>
<dbReference type="AlphaFoldDB" id="A0A1Y3EFI2"/>